<evidence type="ECO:0000313" key="2">
    <source>
        <dbReference type="EMBL" id="KAG2589701.1"/>
    </source>
</evidence>
<dbReference type="Proteomes" id="UP000823388">
    <property type="component" value="Chromosome 5N"/>
</dbReference>
<protein>
    <submittedName>
        <fullName evidence="2">Uncharacterized protein</fullName>
    </submittedName>
</protein>
<organism evidence="2 3">
    <name type="scientific">Panicum virgatum</name>
    <name type="common">Blackwell switchgrass</name>
    <dbReference type="NCBI Taxonomy" id="38727"/>
    <lineage>
        <taxon>Eukaryota</taxon>
        <taxon>Viridiplantae</taxon>
        <taxon>Streptophyta</taxon>
        <taxon>Embryophyta</taxon>
        <taxon>Tracheophyta</taxon>
        <taxon>Spermatophyta</taxon>
        <taxon>Magnoliopsida</taxon>
        <taxon>Liliopsida</taxon>
        <taxon>Poales</taxon>
        <taxon>Poaceae</taxon>
        <taxon>PACMAD clade</taxon>
        <taxon>Panicoideae</taxon>
        <taxon>Panicodae</taxon>
        <taxon>Paniceae</taxon>
        <taxon>Panicinae</taxon>
        <taxon>Panicum</taxon>
        <taxon>Panicum sect. Hiantes</taxon>
    </lineage>
</organism>
<proteinExistence type="predicted"/>
<accession>A0A8T0RTG7</accession>
<comment type="caution">
    <text evidence="2">The sequence shown here is derived from an EMBL/GenBank/DDBJ whole genome shotgun (WGS) entry which is preliminary data.</text>
</comment>
<feature type="compositionally biased region" description="Basic residues" evidence="1">
    <location>
        <begin position="92"/>
        <end position="101"/>
    </location>
</feature>
<dbReference type="EMBL" id="CM029046">
    <property type="protein sequence ID" value="KAG2589701.1"/>
    <property type="molecule type" value="Genomic_DNA"/>
</dbReference>
<evidence type="ECO:0000256" key="1">
    <source>
        <dbReference type="SAM" id="MobiDB-lite"/>
    </source>
</evidence>
<feature type="compositionally biased region" description="Basic and acidic residues" evidence="1">
    <location>
        <begin position="8"/>
        <end position="21"/>
    </location>
</feature>
<feature type="region of interest" description="Disordered" evidence="1">
    <location>
        <begin position="1"/>
        <end position="116"/>
    </location>
</feature>
<gene>
    <name evidence="2" type="ORF">PVAP13_5NG373881</name>
</gene>
<dbReference type="AlphaFoldDB" id="A0A8T0RTG7"/>
<keyword evidence="3" id="KW-1185">Reference proteome</keyword>
<evidence type="ECO:0000313" key="3">
    <source>
        <dbReference type="Proteomes" id="UP000823388"/>
    </source>
</evidence>
<sequence>MSSSPFSPREEKQRRRSEGTNRKRATGAIRGSPPRDPTGVLLPSAADTATPPAGRRTDSDPIRRPPRQRRRNRSAHHREREGPGGKEDHMSKSTHAHRHRGARPEEGPETLQIGNE</sequence>
<feature type="compositionally biased region" description="Basic and acidic residues" evidence="1">
    <location>
        <begin position="78"/>
        <end position="91"/>
    </location>
</feature>
<reference evidence="2" key="1">
    <citation type="submission" date="2020-05" db="EMBL/GenBank/DDBJ databases">
        <title>WGS assembly of Panicum virgatum.</title>
        <authorList>
            <person name="Lovell J.T."/>
            <person name="Jenkins J."/>
            <person name="Shu S."/>
            <person name="Juenger T.E."/>
            <person name="Schmutz J."/>
        </authorList>
    </citation>
    <scope>NUCLEOTIDE SEQUENCE</scope>
    <source>
        <strain evidence="2">AP13</strain>
    </source>
</reference>
<feature type="compositionally biased region" description="Basic residues" evidence="1">
    <location>
        <begin position="64"/>
        <end position="77"/>
    </location>
</feature>
<name>A0A8T0RTG7_PANVG</name>